<dbReference type="KEGG" id="cyc:PCC7424_4580"/>
<feature type="domain" description="Glycosyltransferase 2-like" evidence="1">
    <location>
        <begin position="5"/>
        <end position="164"/>
    </location>
</feature>
<dbReference type="EMBL" id="CP001291">
    <property type="protein sequence ID" value="ACK72942.1"/>
    <property type="molecule type" value="Genomic_DNA"/>
</dbReference>
<dbReference type="CAZy" id="GT2">
    <property type="family name" value="Glycosyltransferase Family 2"/>
</dbReference>
<dbReference type="PANTHER" id="PTHR43685">
    <property type="entry name" value="GLYCOSYLTRANSFERASE"/>
    <property type="match status" value="1"/>
</dbReference>
<dbReference type="Pfam" id="PF00535">
    <property type="entry name" value="Glycos_transf_2"/>
    <property type="match status" value="1"/>
</dbReference>
<dbReference type="Proteomes" id="UP000002384">
    <property type="component" value="Chromosome"/>
</dbReference>
<dbReference type="CDD" id="cd00761">
    <property type="entry name" value="Glyco_tranf_GTA_type"/>
    <property type="match status" value="1"/>
</dbReference>
<dbReference type="eggNOG" id="COG1216">
    <property type="taxonomic scope" value="Bacteria"/>
</dbReference>
<dbReference type="SUPFAM" id="SSF53448">
    <property type="entry name" value="Nucleotide-diphospho-sugar transferases"/>
    <property type="match status" value="1"/>
</dbReference>
<protein>
    <submittedName>
        <fullName evidence="2">Glycosyl transferase family 2</fullName>
    </submittedName>
</protein>
<name>B7KAG8_GLOC7</name>
<evidence type="ECO:0000259" key="1">
    <source>
        <dbReference type="Pfam" id="PF00535"/>
    </source>
</evidence>
<dbReference type="InterPro" id="IPR029044">
    <property type="entry name" value="Nucleotide-diphossugar_trans"/>
</dbReference>
<sequence length="344" mass="39560">MKKFSVIIPAYNVEKYIAKTIQSVLEQTYQNFELLIVNDGSLDRTLEICQQFTDSRLKIISQKNTGLSGARNTGIRHSQGEYIAFLDGDDLWLPEKLQKHIQHLEKSPTVGVSFSRSAFIDERGNLLNSYQMPILKNITPEILLHGNPVGNGSALVVRREVLEAIKFQNQLSDFQEYCYFDAQFRRAEDIELLLRIALETSWQIEGIPEALTLYRVNSQGLSANWQEQLHSWEKVISKTKSYAPELVTRWEKSARAYQLQILARSTIRQKAGSVAVKLFNKALITYWPVMIKMPHKIILTGVAAYLLWLLPNRFYSSFEKVALKGLEIVQRLYIFRQVSKNTIS</sequence>
<dbReference type="InterPro" id="IPR050834">
    <property type="entry name" value="Glycosyltransf_2"/>
</dbReference>
<proteinExistence type="predicted"/>
<dbReference type="PANTHER" id="PTHR43685:SF2">
    <property type="entry name" value="GLYCOSYLTRANSFERASE 2-LIKE DOMAIN-CONTAINING PROTEIN"/>
    <property type="match status" value="1"/>
</dbReference>
<keyword evidence="2" id="KW-0808">Transferase</keyword>
<dbReference type="STRING" id="65393.PCC7424_4580"/>
<dbReference type="RefSeq" id="WP_015956525.1">
    <property type="nucleotide sequence ID" value="NC_011729.1"/>
</dbReference>
<keyword evidence="3" id="KW-1185">Reference proteome</keyword>
<dbReference type="OrthoDB" id="418085at2"/>
<evidence type="ECO:0000313" key="2">
    <source>
        <dbReference type="EMBL" id="ACK72942.1"/>
    </source>
</evidence>
<dbReference type="InterPro" id="IPR001173">
    <property type="entry name" value="Glyco_trans_2-like"/>
</dbReference>
<dbReference type="GO" id="GO:0016740">
    <property type="term" value="F:transferase activity"/>
    <property type="evidence" value="ECO:0007669"/>
    <property type="project" value="UniProtKB-KW"/>
</dbReference>
<evidence type="ECO:0000313" key="3">
    <source>
        <dbReference type="Proteomes" id="UP000002384"/>
    </source>
</evidence>
<organism evidence="2 3">
    <name type="scientific">Gloeothece citriformis (strain PCC 7424)</name>
    <name type="common">Cyanothece sp. (strain PCC 7424)</name>
    <dbReference type="NCBI Taxonomy" id="65393"/>
    <lineage>
        <taxon>Bacteria</taxon>
        <taxon>Bacillati</taxon>
        <taxon>Cyanobacteriota</taxon>
        <taxon>Cyanophyceae</taxon>
        <taxon>Oscillatoriophycideae</taxon>
        <taxon>Chroococcales</taxon>
        <taxon>Aphanothecaceae</taxon>
        <taxon>Gloeothece</taxon>
        <taxon>Gloeothece citriformis</taxon>
    </lineage>
</organism>
<reference evidence="3" key="1">
    <citation type="journal article" date="2011" name="MBio">
        <title>Novel metabolic attributes of the genus Cyanothece, comprising a group of unicellular nitrogen-fixing Cyanobacteria.</title>
        <authorList>
            <person name="Bandyopadhyay A."/>
            <person name="Elvitigala T."/>
            <person name="Welsh E."/>
            <person name="Stockel J."/>
            <person name="Liberton M."/>
            <person name="Min H."/>
            <person name="Sherman L.A."/>
            <person name="Pakrasi H.B."/>
        </authorList>
    </citation>
    <scope>NUCLEOTIDE SEQUENCE [LARGE SCALE GENOMIC DNA]</scope>
    <source>
        <strain evidence="3">PCC 7424</strain>
    </source>
</reference>
<gene>
    <name evidence="2" type="ordered locus">PCC7424_4580</name>
</gene>
<accession>B7KAG8</accession>
<dbReference type="Gene3D" id="3.90.550.10">
    <property type="entry name" value="Spore Coat Polysaccharide Biosynthesis Protein SpsA, Chain A"/>
    <property type="match status" value="1"/>
</dbReference>
<dbReference type="HOGENOM" id="CLU_025996_0_0_3"/>
<dbReference type="AlphaFoldDB" id="B7KAG8"/>